<keyword evidence="3" id="KW-1185">Reference proteome</keyword>
<proteinExistence type="predicted"/>
<feature type="compositionally biased region" description="Low complexity" evidence="1">
    <location>
        <begin position="39"/>
        <end position="51"/>
    </location>
</feature>
<protein>
    <submittedName>
        <fullName evidence="2">Uncharacterized protein</fullName>
    </submittedName>
</protein>
<dbReference type="RefSeq" id="WP_212596414.1">
    <property type="nucleotide sequence ID" value="NZ_CP073587.1"/>
</dbReference>
<evidence type="ECO:0000313" key="3">
    <source>
        <dbReference type="Proteomes" id="UP000679575"/>
    </source>
</evidence>
<name>A0ABX7YYS9_9GAMM</name>
<feature type="region of interest" description="Disordered" evidence="1">
    <location>
        <begin position="39"/>
        <end position="109"/>
    </location>
</feature>
<organism evidence="2 3">
    <name type="scientific">Shewanella yunxiaonensis</name>
    <dbReference type="NCBI Taxonomy" id="2829809"/>
    <lineage>
        <taxon>Bacteria</taxon>
        <taxon>Pseudomonadati</taxon>
        <taxon>Pseudomonadota</taxon>
        <taxon>Gammaproteobacteria</taxon>
        <taxon>Alteromonadales</taxon>
        <taxon>Shewanellaceae</taxon>
        <taxon>Shewanella</taxon>
    </lineage>
</organism>
<feature type="compositionally biased region" description="Low complexity" evidence="1">
    <location>
        <begin position="78"/>
        <end position="98"/>
    </location>
</feature>
<gene>
    <name evidence="2" type="ORF">KDN34_08470</name>
</gene>
<evidence type="ECO:0000256" key="1">
    <source>
        <dbReference type="SAM" id="MobiDB-lite"/>
    </source>
</evidence>
<accession>A0ABX7YYS9</accession>
<sequence length="202" mass="22768">MSLKGIYEGLTVKKSLLCTAITALMLNGYYINVANAEPQPPQKQEQQNKANNAEKNKASKSDANAKSNQMKHQDKNQQSHQNQSQQSSHGNASSNAHQPKGIERSNPNSNAAYAISTHNKHVIKQHYQRILSKVDRNRRPKWEKGEVIPDRYRSYITPAPSSLIRRLNDVPKGCDVGYYQGYTVVYDPTTFMILTLVDLLVD</sequence>
<reference evidence="2 3" key="1">
    <citation type="submission" date="2021-04" db="EMBL/GenBank/DDBJ databases">
        <title>Novel species identification of genus Shewanella.</title>
        <authorList>
            <person name="Liu G."/>
        </authorList>
    </citation>
    <scope>NUCLEOTIDE SEQUENCE [LARGE SCALE GENOMIC DNA]</scope>
    <source>
        <strain evidence="2 3">FJAT-54481</strain>
    </source>
</reference>
<dbReference type="Proteomes" id="UP000679575">
    <property type="component" value="Chromosome"/>
</dbReference>
<evidence type="ECO:0000313" key="2">
    <source>
        <dbReference type="EMBL" id="QUN07414.1"/>
    </source>
</evidence>
<dbReference type="EMBL" id="CP073587">
    <property type="protein sequence ID" value="QUN07414.1"/>
    <property type="molecule type" value="Genomic_DNA"/>
</dbReference>